<protein>
    <recommendedName>
        <fullName evidence="4">Cellobiose phosphorylase</fullName>
    </recommendedName>
</protein>
<proteinExistence type="predicted"/>
<feature type="region of interest" description="Disordered" evidence="1">
    <location>
        <begin position="1"/>
        <end position="31"/>
    </location>
</feature>
<sequence>MTGLSHQIAQSRRDWKSDDQEQNSNIPYTTSPNLFDEVGRYIFHDYDIQTTFADFLPGLAGIYGKPLFTFYVNRGQAIASFGVESKNTPIMEFSTANTAYQNTPLVGFRTFIQGRRGDGTFVVEPFSPLTTNYPDMNHPPTNQRILYSGENELQIQEIDYENHLETNVTYFVLPEEDFGAFVRRTTISNTHPEESVTISFLDGLARMQPAGGATVGDLLKTMGRTLEGFMGVYFPYEDIITMPFYRLSSSPLDSDFIQTQERGHYCVSMKDDPNDALLPIVYDSSRVFGQDTTLLRPVELYSKSIKDIVNGAQYGKAKTSSCFAAVEDTTLEPGESITITTYFGAADHIMDIPVIVRRLRQDGFALYKLTRTREVLRQITASVETTTGSEIFDAHVSQMFLDNSLRGGIPIVLGDEDDNNGLLTVDEDPRLKVYHVFSRIHGDLERDFNDFFLPSTFFSQGPGKFSDVAQNRRNDVVFNPKIGSFNIRMFLSFIQADGYEPHSVEAVVFTIDDRKICDEIAVKAVGSADGHRAQREALSGILNDGPFRPGQVFNLMLEQNIFLIVSTQEFIDMVAVAASSHPFAVYNEGYWADHWTYYLDIIESYLTIFPDEEERVMFDVKLPYFFSPASVQPRSKKYVKNLSYDGKHEHIQQLDATVDDQSKRDHMNKFISKNVGWYKITAHWQHDESGNVFESTIYAKLFLLVTLKFATRDAMGMGIEYEGGRPGWDDANNGIPGMLGSGMPESFELKALIQYLIRSGKKHSRDFSVPQELYHLFDSINGNLTLLEDYNDTSEALRDVPFDLFSYWDKVATARETYREQTKILFSGRTTTINSGTAAESLERWEREIDKGIDRAMLVGTKGRDDDGTSGIVPTYFSYTVSKWNNTNEHDKYGRPLVIPLNMTVSHFPLFLEGPTRMMETVSAMAARDIYLNVRNSSLYDKHLGMYTVSASLADQPIEMGRSMAFAPGWLENQSVWLHMSYKFYLQLLEHRLYDDFFDEVRNGGLLPFMDPKIYGRSLTQCSSFIASSAFEDPDVRGKGFLGRLSGSTAEFLSMWILMFIGPEPFYINKETGEIQMQLLPTLPFWLFRTHDDTLMGGMNGMEQDHIPRISFKLFSSIDVHYHNKNKTDIMGIPPKRYKVGLRDGTTFEYNQTFIPTDMAQQIRRVVLVEFIEAHF</sequence>
<keyword evidence="3" id="KW-1185">Reference proteome</keyword>
<dbReference type="AlphaFoldDB" id="A0A1E7EWH4"/>
<dbReference type="EMBL" id="KV784373">
    <property type="protein sequence ID" value="OEU10145.1"/>
    <property type="molecule type" value="Genomic_DNA"/>
</dbReference>
<feature type="compositionally biased region" description="Polar residues" evidence="1">
    <location>
        <begin position="22"/>
        <end position="31"/>
    </location>
</feature>
<evidence type="ECO:0000313" key="2">
    <source>
        <dbReference type="EMBL" id="OEU10145.1"/>
    </source>
</evidence>
<accession>A0A1E7EWH4</accession>
<evidence type="ECO:0000313" key="3">
    <source>
        <dbReference type="Proteomes" id="UP000095751"/>
    </source>
</evidence>
<feature type="compositionally biased region" description="Polar residues" evidence="1">
    <location>
        <begin position="1"/>
        <end position="10"/>
    </location>
</feature>
<evidence type="ECO:0000256" key="1">
    <source>
        <dbReference type="SAM" id="MobiDB-lite"/>
    </source>
</evidence>
<dbReference type="OrthoDB" id="407947at2759"/>
<gene>
    <name evidence="2" type="ORF">FRACYDRAFT_194280</name>
</gene>
<evidence type="ECO:0008006" key="4">
    <source>
        <dbReference type="Google" id="ProtNLM"/>
    </source>
</evidence>
<dbReference type="InParanoid" id="A0A1E7EWH4"/>
<dbReference type="Proteomes" id="UP000095751">
    <property type="component" value="Unassembled WGS sequence"/>
</dbReference>
<organism evidence="2 3">
    <name type="scientific">Fragilariopsis cylindrus CCMP1102</name>
    <dbReference type="NCBI Taxonomy" id="635003"/>
    <lineage>
        <taxon>Eukaryota</taxon>
        <taxon>Sar</taxon>
        <taxon>Stramenopiles</taxon>
        <taxon>Ochrophyta</taxon>
        <taxon>Bacillariophyta</taxon>
        <taxon>Bacillariophyceae</taxon>
        <taxon>Bacillariophycidae</taxon>
        <taxon>Bacillariales</taxon>
        <taxon>Bacillariaceae</taxon>
        <taxon>Fragilariopsis</taxon>
    </lineage>
</organism>
<name>A0A1E7EWH4_9STRA</name>
<reference evidence="2 3" key="1">
    <citation type="submission" date="2016-09" db="EMBL/GenBank/DDBJ databases">
        <title>Extensive genetic diversity and differential bi-allelic expression allows diatom success in the polar Southern Ocean.</title>
        <authorList>
            <consortium name="DOE Joint Genome Institute"/>
            <person name="Mock T."/>
            <person name="Otillar R.P."/>
            <person name="Strauss J."/>
            <person name="Dupont C."/>
            <person name="Frickenhaus S."/>
            <person name="Maumus F."/>
            <person name="Mcmullan M."/>
            <person name="Sanges R."/>
            <person name="Schmutz J."/>
            <person name="Toseland A."/>
            <person name="Valas R."/>
            <person name="Veluchamy A."/>
            <person name="Ward B.J."/>
            <person name="Allen A."/>
            <person name="Barry K."/>
            <person name="Falciatore A."/>
            <person name="Ferrante M."/>
            <person name="Fortunato A.E."/>
            <person name="Gloeckner G."/>
            <person name="Gruber A."/>
            <person name="Hipkin R."/>
            <person name="Janech M."/>
            <person name="Kroth P."/>
            <person name="Leese F."/>
            <person name="Lindquist E."/>
            <person name="Lyon B.R."/>
            <person name="Martin J."/>
            <person name="Mayer C."/>
            <person name="Parker M."/>
            <person name="Quesneville H."/>
            <person name="Raymond J."/>
            <person name="Uhlig C."/>
            <person name="Valentin K.U."/>
            <person name="Worden A.Z."/>
            <person name="Armbrust E.V."/>
            <person name="Bowler C."/>
            <person name="Green B."/>
            <person name="Moulton V."/>
            <person name="Van Oosterhout C."/>
            <person name="Grigoriev I."/>
        </authorList>
    </citation>
    <scope>NUCLEOTIDE SEQUENCE [LARGE SCALE GENOMIC DNA]</scope>
    <source>
        <strain evidence="2 3">CCMP1102</strain>
    </source>
</reference>
<dbReference type="KEGG" id="fcy:FRACYDRAFT_194280"/>